<keyword evidence="3" id="KW-1003">Cell membrane</keyword>
<feature type="compositionally biased region" description="Basic and acidic residues" evidence="10">
    <location>
        <begin position="27"/>
        <end position="36"/>
    </location>
</feature>
<feature type="transmembrane region" description="Helical" evidence="11">
    <location>
        <begin position="58"/>
        <end position="77"/>
    </location>
</feature>
<dbReference type="InterPro" id="IPR003593">
    <property type="entry name" value="AAA+_ATPase"/>
</dbReference>
<keyword evidence="6 14" id="KW-0067">ATP-binding</keyword>
<dbReference type="Pfam" id="PF00005">
    <property type="entry name" value="ABC_tran"/>
    <property type="match status" value="1"/>
</dbReference>
<dbReference type="GO" id="GO:0016887">
    <property type="term" value="F:ATP hydrolysis activity"/>
    <property type="evidence" value="ECO:0007669"/>
    <property type="project" value="InterPro"/>
</dbReference>
<dbReference type="Pfam" id="PF00664">
    <property type="entry name" value="ABC_membrane"/>
    <property type="match status" value="1"/>
</dbReference>
<reference evidence="14 15" key="1">
    <citation type="submission" date="2017-07" db="EMBL/GenBank/DDBJ databases">
        <title>Draft whole genome sequences of clinical Proprionibacteriaceae strains.</title>
        <authorList>
            <person name="Bernier A.-M."/>
            <person name="Bernard K."/>
            <person name="Domingo M.-C."/>
        </authorList>
    </citation>
    <scope>NUCLEOTIDE SEQUENCE [LARGE SCALE GENOMIC DNA]</scope>
    <source>
        <strain evidence="14 15">NML 030167</strain>
    </source>
</reference>
<sequence>MGATPRPNPLTRGEPVSQLDSSGGRRRGSEREEAADRAQLAESPVSARRVLALFRGRWPAVTAVMALIIASSVISLAQPFLVRSVIDDALPHGNTRLLLWLVAGMIGIAVATSVLGVLQTWLSTSIGQQIMHTLRTRVFAHLQRQSMSFFTRERSGEVQSRLTNDISGMQNVVTTTATSIASNVTTAVGTAIAMAALSWRLSLLSLVVLPPAIWVSRRVAQLRRDKTSALARQRARMQSQIEERLSVSGALLIKTLGATDRTGSDFDRASGDIARLEVASQLSGRWRMSTMTIVFATIPALIYLAAGFPITSGGMTIGTLVAFSALQATIFRPVLGLLSVGVQWVSSMAVFSRIFGYLDLPIDVAEPERPVAVDHDRIRGEVRFSDVWFRYPDADSDALAGVDLTVPAGSALALVGETGSGKSTLAALVSRLHDPSAGRVTIDGIDLRDLAFADLARIVGVVSQDPYLVHASIRENLLLAAPDADEDALWRALAAAQIDELVTGLPEGLDTVVGSRGYRFSGGEKQRLAVARTLLRDPKVLVLDEATSALDNETERELQRALDELVQGRTTITIAHRLSTVAAADQIVVLDHGRVAEIGDHDQLSTRGGRYARLAGVAA</sequence>
<dbReference type="SUPFAM" id="SSF90123">
    <property type="entry name" value="ABC transporter transmembrane region"/>
    <property type="match status" value="1"/>
</dbReference>
<evidence type="ECO:0000256" key="8">
    <source>
        <dbReference type="ARBA" id="ARBA00023136"/>
    </source>
</evidence>
<evidence type="ECO:0000256" key="7">
    <source>
        <dbReference type="ARBA" id="ARBA00022989"/>
    </source>
</evidence>
<evidence type="ECO:0000256" key="6">
    <source>
        <dbReference type="ARBA" id="ARBA00022840"/>
    </source>
</evidence>
<dbReference type="PANTHER" id="PTHR43394:SF1">
    <property type="entry name" value="ATP-BINDING CASSETTE SUB-FAMILY B MEMBER 10, MITOCHONDRIAL"/>
    <property type="match status" value="1"/>
</dbReference>
<organism evidence="14 15">
    <name type="scientific">Enemella evansiae</name>
    <dbReference type="NCBI Taxonomy" id="2016499"/>
    <lineage>
        <taxon>Bacteria</taxon>
        <taxon>Bacillati</taxon>
        <taxon>Actinomycetota</taxon>
        <taxon>Actinomycetes</taxon>
        <taxon>Propionibacteriales</taxon>
        <taxon>Propionibacteriaceae</taxon>
        <taxon>Enemella</taxon>
    </lineage>
</organism>
<dbReference type="InterPro" id="IPR017871">
    <property type="entry name" value="ABC_transporter-like_CS"/>
</dbReference>
<dbReference type="InterPro" id="IPR036640">
    <property type="entry name" value="ABC1_TM_sf"/>
</dbReference>
<name>A0A255GBN5_9ACTN</name>
<feature type="transmembrane region" description="Helical" evidence="11">
    <location>
        <begin position="97"/>
        <end position="122"/>
    </location>
</feature>
<keyword evidence="8 11" id="KW-0472">Membrane</keyword>
<evidence type="ECO:0000256" key="2">
    <source>
        <dbReference type="ARBA" id="ARBA00022448"/>
    </source>
</evidence>
<feature type="domain" description="ABC transmembrane type-1" evidence="13">
    <location>
        <begin position="63"/>
        <end position="346"/>
    </location>
</feature>
<gene>
    <name evidence="14" type="ORF">CGZ94_10035</name>
</gene>
<dbReference type="PANTHER" id="PTHR43394">
    <property type="entry name" value="ATP-DEPENDENT PERMEASE MDL1, MITOCHONDRIAL"/>
    <property type="match status" value="1"/>
</dbReference>
<dbReference type="PROSITE" id="PS50929">
    <property type="entry name" value="ABC_TM1F"/>
    <property type="match status" value="1"/>
</dbReference>
<evidence type="ECO:0000259" key="13">
    <source>
        <dbReference type="PROSITE" id="PS50929"/>
    </source>
</evidence>
<evidence type="ECO:0000256" key="5">
    <source>
        <dbReference type="ARBA" id="ARBA00022741"/>
    </source>
</evidence>
<keyword evidence="5" id="KW-0547">Nucleotide-binding</keyword>
<evidence type="ECO:0000256" key="10">
    <source>
        <dbReference type="SAM" id="MobiDB-lite"/>
    </source>
</evidence>
<proteinExistence type="inferred from homology"/>
<dbReference type="InterPro" id="IPR003439">
    <property type="entry name" value="ABC_transporter-like_ATP-bd"/>
</dbReference>
<comment type="subcellular location">
    <subcellularLocation>
        <location evidence="1">Cell membrane</location>
        <topology evidence="1">Multi-pass membrane protein</topology>
    </subcellularLocation>
</comment>
<evidence type="ECO:0000256" key="4">
    <source>
        <dbReference type="ARBA" id="ARBA00022692"/>
    </source>
</evidence>
<dbReference type="GO" id="GO:0005886">
    <property type="term" value="C:plasma membrane"/>
    <property type="evidence" value="ECO:0007669"/>
    <property type="project" value="UniProtKB-SubCell"/>
</dbReference>
<dbReference type="PROSITE" id="PS00211">
    <property type="entry name" value="ABC_TRANSPORTER_1"/>
    <property type="match status" value="1"/>
</dbReference>
<feature type="transmembrane region" description="Helical" evidence="11">
    <location>
        <begin position="290"/>
        <end position="310"/>
    </location>
</feature>
<dbReference type="GO" id="GO:0005524">
    <property type="term" value="F:ATP binding"/>
    <property type="evidence" value="ECO:0007669"/>
    <property type="project" value="UniProtKB-KW"/>
</dbReference>
<dbReference type="CDD" id="cd18550">
    <property type="entry name" value="ABC_6TM_exporter_like"/>
    <property type="match status" value="1"/>
</dbReference>
<dbReference type="EMBL" id="NMVO01000013">
    <property type="protein sequence ID" value="OYO13318.1"/>
    <property type="molecule type" value="Genomic_DNA"/>
</dbReference>
<dbReference type="AlphaFoldDB" id="A0A255GBN5"/>
<evidence type="ECO:0000256" key="11">
    <source>
        <dbReference type="SAM" id="Phobius"/>
    </source>
</evidence>
<dbReference type="FunFam" id="3.40.50.300:FF:000299">
    <property type="entry name" value="ABC transporter ATP-binding protein/permease"/>
    <property type="match status" value="1"/>
</dbReference>
<dbReference type="Gene3D" id="3.40.50.300">
    <property type="entry name" value="P-loop containing nucleotide triphosphate hydrolases"/>
    <property type="match status" value="1"/>
</dbReference>
<dbReference type="OrthoDB" id="5166472at2"/>
<evidence type="ECO:0000313" key="15">
    <source>
        <dbReference type="Proteomes" id="UP000215896"/>
    </source>
</evidence>
<dbReference type="PROSITE" id="PS50893">
    <property type="entry name" value="ABC_TRANSPORTER_2"/>
    <property type="match status" value="1"/>
</dbReference>
<accession>A0A255GBN5</accession>
<keyword evidence="7 11" id="KW-1133">Transmembrane helix</keyword>
<dbReference type="GO" id="GO:0015421">
    <property type="term" value="F:ABC-type oligopeptide transporter activity"/>
    <property type="evidence" value="ECO:0007669"/>
    <property type="project" value="TreeGrafter"/>
</dbReference>
<dbReference type="InterPro" id="IPR011527">
    <property type="entry name" value="ABC1_TM_dom"/>
</dbReference>
<evidence type="ECO:0000256" key="9">
    <source>
        <dbReference type="ARBA" id="ARBA00061644"/>
    </source>
</evidence>
<comment type="similarity">
    <text evidence="9">Belongs to the ABC transporter superfamily. Lipid exporter (TC 3.A.1.106) family.</text>
</comment>
<dbReference type="SUPFAM" id="SSF52540">
    <property type="entry name" value="P-loop containing nucleoside triphosphate hydrolases"/>
    <property type="match status" value="1"/>
</dbReference>
<dbReference type="InterPro" id="IPR027417">
    <property type="entry name" value="P-loop_NTPase"/>
</dbReference>
<keyword evidence="4 11" id="KW-0812">Transmembrane</keyword>
<feature type="domain" description="ABC transporter" evidence="12">
    <location>
        <begin position="382"/>
        <end position="617"/>
    </location>
</feature>
<keyword evidence="2" id="KW-0813">Transport</keyword>
<dbReference type="SMART" id="SM00382">
    <property type="entry name" value="AAA"/>
    <property type="match status" value="1"/>
</dbReference>
<dbReference type="Gene3D" id="1.20.1560.10">
    <property type="entry name" value="ABC transporter type 1, transmembrane domain"/>
    <property type="match status" value="1"/>
</dbReference>
<protein>
    <submittedName>
        <fullName evidence="14">Multidrug ABC transporter ATP-binding protein</fullName>
    </submittedName>
</protein>
<comment type="caution">
    <text evidence="14">The sequence shown here is derived from an EMBL/GenBank/DDBJ whole genome shotgun (WGS) entry which is preliminary data.</text>
</comment>
<feature type="region of interest" description="Disordered" evidence="10">
    <location>
        <begin position="1"/>
        <end position="40"/>
    </location>
</feature>
<evidence type="ECO:0000313" key="14">
    <source>
        <dbReference type="EMBL" id="OYO13318.1"/>
    </source>
</evidence>
<dbReference type="InterPro" id="IPR039421">
    <property type="entry name" value="Type_1_exporter"/>
</dbReference>
<evidence type="ECO:0000256" key="3">
    <source>
        <dbReference type="ARBA" id="ARBA00022475"/>
    </source>
</evidence>
<dbReference type="Proteomes" id="UP000215896">
    <property type="component" value="Unassembled WGS sequence"/>
</dbReference>
<keyword evidence="15" id="KW-1185">Reference proteome</keyword>
<evidence type="ECO:0000256" key="1">
    <source>
        <dbReference type="ARBA" id="ARBA00004651"/>
    </source>
</evidence>
<evidence type="ECO:0000259" key="12">
    <source>
        <dbReference type="PROSITE" id="PS50893"/>
    </source>
</evidence>